<dbReference type="AlphaFoldDB" id="B6YQ34"/>
<dbReference type="Pfam" id="PF13431">
    <property type="entry name" value="TPR_17"/>
    <property type="match status" value="1"/>
</dbReference>
<evidence type="ECO:0000256" key="2">
    <source>
        <dbReference type="ARBA" id="ARBA00022803"/>
    </source>
</evidence>
<dbReference type="OrthoDB" id="1108959at2"/>
<sequence length="719" mass="85566">MQEVQNCFDNIIQSIEQYKLKPAFDLLEELISRVQDWQLQEQLNSLKNTYKSMLYYLAKNIKDCEREKIHQTLLRSLYQIADIALWQIKSANDNSLFYEQRRTYYFSVSETSEELINALKNISENNLLLNPYKDEKEKVLEKENLNCKIFRKVWLSNHWTIEEKSRWTKIIYQSYEKTISCLIVTALTLNLLETFDEKKAILLLEAAQNEYNGISERALVGIVLFLRKYNYRLHLYTEITERLNNLAENPKFIRKIRHTLLQFISSKETEKITRKITDELIPEIIQKVGTKVGNKLRISSSLNENEIEDKNPEWHNLIETSNIGEKLQEISEWQIEGADVMHSSFIHLKNYPFFKEISNWFIPFTTPSEAIDNQKLMRLVNILKTSTFLCNSDKYSFYLSVSQMPENARKIMIKQFASETTNTMREDSFNISQTINHFTKQYVQDLYRFYKLYPQKQNFEDIFEIQPEFYKVPIIYQLIGNEQNLSAIGEYYFNKNFFEEAADIYDKLLQINPNNDVLYQKKGYCLQMMGQLHESLNTYQKAELLNANHSWTIKKLAYLYRILKNPKEALYFYKKAQQLNPENLSIQLNIGHCYLEIGEFEQALKYYFKVEYLTENKERIWRYIAWCSLLTNRYQQAINFFNKIIEKNPTMTDYLNAGHAQLAIENIEEAIRSYKLAIEKGNYSYEEFARIFSQDVPQLIKVGIKEKNIYLIIDTCYLL</sequence>
<dbReference type="InterPro" id="IPR051685">
    <property type="entry name" value="Ycf3/AcsC/BcsC/TPR_MFPF"/>
</dbReference>
<evidence type="ECO:0000313" key="4">
    <source>
        <dbReference type="EMBL" id="BAG83306.1"/>
    </source>
</evidence>
<feature type="repeat" description="TPR" evidence="3">
    <location>
        <begin position="550"/>
        <end position="583"/>
    </location>
</feature>
<dbReference type="KEGG" id="aps:CFPG_043"/>
<dbReference type="Pfam" id="PF14559">
    <property type="entry name" value="TPR_19"/>
    <property type="match status" value="1"/>
</dbReference>
<protein>
    <recommendedName>
        <fullName evidence="6">Tetratricopeptide repeat protein</fullName>
    </recommendedName>
</protein>
<feature type="repeat" description="TPR" evidence="3">
    <location>
        <begin position="584"/>
        <end position="617"/>
    </location>
</feature>
<dbReference type="eggNOG" id="COG0457">
    <property type="taxonomic scope" value="Bacteria"/>
</dbReference>
<dbReference type="PANTHER" id="PTHR44943">
    <property type="entry name" value="CELLULOSE SYNTHASE OPERON PROTEIN C"/>
    <property type="match status" value="1"/>
</dbReference>
<dbReference type="PROSITE" id="PS50005">
    <property type="entry name" value="TPR"/>
    <property type="match status" value="4"/>
</dbReference>
<dbReference type="PANTHER" id="PTHR44943:SF4">
    <property type="entry name" value="TPR REPEAT-CONTAINING PROTEIN MJ0798"/>
    <property type="match status" value="1"/>
</dbReference>
<dbReference type="InterPro" id="IPR011990">
    <property type="entry name" value="TPR-like_helical_dom_sf"/>
</dbReference>
<dbReference type="STRING" id="511995.CFPG_043"/>
<feature type="repeat" description="TPR" evidence="3">
    <location>
        <begin position="482"/>
        <end position="515"/>
    </location>
</feature>
<dbReference type="InterPro" id="IPR019734">
    <property type="entry name" value="TPR_rpt"/>
</dbReference>
<feature type="repeat" description="TPR" evidence="3">
    <location>
        <begin position="618"/>
        <end position="651"/>
    </location>
</feature>
<proteinExistence type="predicted"/>
<keyword evidence="1" id="KW-0677">Repeat</keyword>
<evidence type="ECO:0000256" key="3">
    <source>
        <dbReference type="PROSITE-ProRule" id="PRU00339"/>
    </source>
</evidence>
<evidence type="ECO:0008006" key="6">
    <source>
        <dbReference type="Google" id="ProtNLM"/>
    </source>
</evidence>
<gene>
    <name evidence="4" type="ordered locus">CFPG_043</name>
</gene>
<keyword evidence="5" id="KW-1185">Reference proteome</keyword>
<dbReference type="Gene3D" id="1.25.40.10">
    <property type="entry name" value="Tetratricopeptide repeat domain"/>
    <property type="match status" value="1"/>
</dbReference>
<name>B6YQ34_AZOPC</name>
<evidence type="ECO:0000256" key="1">
    <source>
        <dbReference type="ARBA" id="ARBA00022737"/>
    </source>
</evidence>
<reference evidence="5" key="1">
    <citation type="journal article" date="2008" name="Science">
        <title>Genome of an endosymbiont coupling N2 fixation to cellulolysis within RT protist cells in termite gut.</title>
        <authorList>
            <person name="Hongoh Y."/>
            <person name="Sharma V.K."/>
            <person name="Prakash T."/>
            <person name="Noda S."/>
            <person name="Toh H."/>
            <person name="Taylor T.D."/>
            <person name="Kudo T."/>
            <person name="Sakaki Y."/>
            <person name="Toyoda A."/>
            <person name="Hattori M."/>
            <person name="Ohkuma M."/>
        </authorList>
    </citation>
    <scope>NUCLEOTIDE SEQUENCE [LARGE SCALE GENOMIC DNA]</scope>
</reference>
<dbReference type="EMBL" id="AP010656">
    <property type="protein sequence ID" value="BAG83306.1"/>
    <property type="molecule type" value="Genomic_DNA"/>
</dbReference>
<dbReference type="HOGENOM" id="CLU_022117_0_0_10"/>
<keyword evidence="2 3" id="KW-0802">TPR repeat</keyword>
<accession>B6YQ34</accession>
<dbReference type="RefSeq" id="WP_012573067.1">
    <property type="nucleotide sequence ID" value="NC_011565.1"/>
</dbReference>
<evidence type="ECO:0000313" key="5">
    <source>
        <dbReference type="Proteomes" id="UP000000723"/>
    </source>
</evidence>
<organism evidence="4 5">
    <name type="scientific">Azobacteroides pseudotrichonymphae genomovar. CFP2</name>
    <dbReference type="NCBI Taxonomy" id="511995"/>
    <lineage>
        <taxon>Bacteria</taxon>
        <taxon>Pseudomonadati</taxon>
        <taxon>Bacteroidota</taxon>
        <taxon>Bacteroidia</taxon>
        <taxon>Bacteroidales</taxon>
        <taxon>Candidatus Azobacteroides</taxon>
    </lineage>
</organism>
<dbReference type="SMART" id="SM00028">
    <property type="entry name" value="TPR"/>
    <property type="match status" value="6"/>
</dbReference>
<dbReference type="SUPFAM" id="SSF48452">
    <property type="entry name" value="TPR-like"/>
    <property type="match status" value="1"/>
</dbReference>
<dbReference type="Proteomes" id="UP000000723">
    <property type="component" value="Chromosome"/>
</dbReference>